<dbReference type="InterPro" id="IPR021215">
    <property type="entry name" value="DUF2752"/>
</dbReference>
<protein>
    <submittedName>
        <fullName evidence="2">Uncharacterized protein DUF2752</fullName>
    </submittedName>
</protein>
<comment type="caution">
    <text evidence="2">The sequence shown here is derived from an EMBL/GenBank/DDBJ whole genome shotgun (WGS) entry which is preliminary data.</text>
</comment>
<feature type="transmembrane region" description="Helical" evidence="1">
    <location>
        <begin position="55"/>
        <end position="75"/>
    </location>
</feature>
<dbReference type="OrthoDB" id="9815897at2"/>
<reference evidence="2 3" key="1">
    <citation type="journal article" date="2015" name="Stand. Genomic Sci.">
        <title>Genomic Encyclopedia of Bacterial and Archaeal Type Strains, Phase III: the genomes of soil and plant-associated and newly described type strains.</title>
        <authorList>
            <person name="Whitman W.B."/>
            <person name="Woyke T."/>
            <person name="Klenk H.P."/>
            <person name="Zhou Y."/>
            <person name="Lilburn T.G."/>
            <person name="Beck B.J."/>
            <person name="De Vos P."/>
            <person name="Vandamme P."/>
            <person name="Eisen J.A."/>
            <person name="Garrity G."/>
            <person name="Hugenholtz P."/>
            <person name="Kyrpides N.C."/>
        </authorList>
    </citation>
    <scope>NUCLEOTIDE SEQUENCE [LARGE SCALE GENOMIC DNA]</scope>
    <source>
        <strain evidence="2 3">CGMCC 1.7271</strain>
    </source>
</reference>
<evidence type="ECO:0000256" key="1">
    <source>
        <dbReference type="SAM" id="Phobius"/>
    </source>
</evidence>
<dbReference type="Proteomes" id="UP000316167">
    <property type="component" value="Unassembled WGS sequence"/>
</dbReference>
<evidence type="ECO:0000313" key="3">
    <source>
        <dbReference type="Proteomes" id="UP000316167"/>
    </source>
</evidence>
<keyword evidence="1" id="KW-0812">Transmembrane</keyword>
<gene>
    <name evidence="2" type="ORF">IQ13_0637</name>
</gene>
<proteinExistence type="predicted"/>
<dbReference type="EMBL" id="VLLE01000002">
    <property type="protein sequence ID" value="TWI85475.1"/>
    <property type="molecule type" value="Genomic_DNA"/>
</dbReference>
<keyword evidence="3" id="KW-1185">Reference proteome</keyword>
<name>A0A562SW26_9BACT</name>
<organism evidence="2 3">
    <name type="scientific">Lacibacter cauensis</name>
    <dbReference type="NCBI Taxonomy" id="510947"/>
    <lineage>
        <taxon>Bacteria</taxon>
        <taxon>Pseudomonadati</taxon>
        <taxon>Bacteroidota</taxon>
        <taxon>Chitinophagia</taxon>
        <taxon>Chitinophagales</taxon>
        <taxon>Chitinophagaceae</taxon>
        <taxon>Lacibacter</taxon>
    </lineage>
</organism>
<dbReference type="Pfam" id="PF10825">
    <property type="entry name" value="DUF2752"/>
    <property type="match status" value="1"/>
</dbReference>
<sequence length="110" mass="12536">MQLLLSVFADIVLWLEKHLLTCPSRKLLHIDCPGCGLQRSYIALLKGNVAESLRLYPAAIPIFFLLLFLVVHLFVRFKNGARILTAGYIFCAVIIVVHYIYKVLTNQILH</sequence>
<dbReference type="RefSeq" id="WP_144884401.1">
    <property type="nucleotide sequence ID" value="NZ_VLLE01000002.1"/>
</dbReference>
<keyword evidence="1" id="KW-1133">Transmembrane helix</keyword>
<dbReference type="AlphaFoldDB" id="A0A562SW26"/>
<accession>A0A562SW26</accession>
<feature type="transmembrane region" description="Helical" evidence="1">
    <location>
        <begin position="82"/>
        <end position="101"/>
    </location>
</feature>
<evidence type="ECO:0000313" key="2">
    <source>
        <dbReference type="EMBL" id="TWI85475.1"/>
    </source>
</evidence>
<keyword evidence="1" id="KW-0472">Membrane</keyword>